<dbReference type="GO" id="GO:0016787">
    <property type="term" value="F:hydrolase activity"/>
    <property type="evidence" value="ECO:0007669"/>
    <property type="project" value="UniProtKB-KW"/>
</dbReference>
<evidence type="ECO:0000256" key="6">
    <source>
        <dbReference type="ARBA" id="ARBA00022842"/>
    </source>
</evidence>
<organism evidence="9 10">
    <name type="scientific">Trebonia kvetii</name>
    <dbReference type="NCBI Taxonomy" id="2480626"/>
    <lineage>
        <taxon>Bacteria</taxon>
        <taxon>Bacillati</taxon>
        <taxon>Actinomycetota</taxon>
        <taxon>Actinomycetes</taxon>
        <taxon>Streptosporangiales</taxon>
        <taxon>Treboniaceae</taxon>
        <taxon>Trebonia</taxon>
    </lineage>
</organism>
<comment type="cofactor">
    <cofactor evidence="1">
        <name>Mg(2+)</name>
        <dbReference type="ChEBI" id="CHEBI:18420"/>
    </cofactor>
</comment>
<reference evidence="9 10" key="1">
    <citation type="submission" date="2018-11" db="EMBL/GenBank/DDBJ databases">
        <title>Trebonia kvetii gen.nov., sp.nov., a novel acidophilic actinobacterium, and proposal of the new actinobacterial family Treboniaceae fam. nov.</title>
        <authorList>
            <person name="Rapoport D."/>
            <person name="Sagova-Mareckova M."/>
            <person name="Sedlacek I."/>
            <person name="Provaznik J."/>
            <person name="Kralova S."/>
            <person name="Pavlinic D."/>
            <person name="Benes V."/>
            <person name="Kopecky J."/>
        </authorList>
    </citation>
    <scope>NUCLEOTIDE SEQUENCE [LARGE SCALE GENOMIC DNA]</scope>
    <source>
        <strain evidence="9 10">15Tr583</strain>
    </source>
</reference>
<name>A0A6P2BSS0_9ACTN</name>
<keyword evidence="3" id="KW-0540">Nuclease</keyword>
<dbReference type="GO" id="GO:0004518">
    <property type="term" value="F:nuclease activity"/>
    <property type="evidence" value="ECO:0007669"/>
    <property type="project" value="UniProtKB-KW"/>
</dbReference>
<dbReference type="InterPro" id="IPR050556">
    <property type="entry name" value="Type_II_TA_system_RNase"/>
</dbReference>
<dbReference type="InterPro" id="IPR002716">
    <property type="entry name" value="PIN_dom"/>
</dbReference>
<evidence type="ECO:0000256" key="7">
    <source>
        <dbReference type="ARBA" id="ARBA00038093"/>
    </source>
</evidence>
<dbReference type="Gene3D" id="3.40.50.1010">
    <property type="entry name" value="5'-nuclease"/>
    <property type="match status" value="1"/>
</dbReference>
<dbReference type="Pfam" id="PF01850">
    <property type="entry name" value="PIN"/>
    <property type="match status" value="1"/>
</dbReference>
<accession>A0A6P2BSS0</accession>
<evidence type="ECO:0000256" key="4">
    <source>
        <dbReference type="ARBA" id="ARBA00022723"/>
    </source>
</evidence>
<dbReference type="SUPFAM" id="SSF88723">
    <property type="entry name" value="PIN domain-like"/>
    <property type="match status" value="1"/>
</dbReference>
<dbReference type="InterPro" id="IPR029060">
    <property type="entry name" value="PIN-like_dom_sf"/>
</dbReference>
<dbReference type="GO" id="GO:0046872">
    <property type="term" value="F:metal ion binding"/>
    <property type="evidence" value="ECO:0007669"/>
    <property type="project" value="UniProtKB-KW"/>
</dbReference>
<dbReference type="Proteomes" id="UP000460272">
    <property type="component" value="Unassembled WGS sequence"/>
</dbReference>
<dbReference type="EMBL" id="RPFW01000006">
    <property type="protein sequence ID" value="TVZ02000.1"/>
    <property type="molecule type" value="Genomic_DNA"/>
</dbReference>
<gene>
    <name evidence="9" type="ORF">EAS64_31735</name>
</gene>
<dbReference type="RefSeq" id="WP_145859000.1">
    <property type="nucleotide sequence ID" value="NZ_RPFW01000006.1"/>
</dbReference>
<dbReference type="PANTHER" id="PTHR33653">
    <property type="entry name" value="RIBONUCLEASE VAPC2"/>
    <property type="match status" value="1"/>
</dbReference>
<feature type="domain" description="PIN" evidence="8">
    <location>
        <begin position="12"/>
        <end position="122"/>
    </location>
</feature>
<proteinExistence type="inferred from homology"/>
<comment type="similarity">
    <text evidence="7">Belongs to the PINc/VapC protein family.</text>
</comment>
<keyword evidence="2" id="KW-1277">Toxin-antitoxin system</keyword>
<keyword evidence="5" id="KW-0378">Hydrolase</keyword>
<evidence type="ECO:0000313" key="9">
    <source>
        <dbReference type="EMBL" id="TVZ02000.1"/>
    </source>
</evidence>
<dbReference type="OrthoDB" id="3257696at2"/>
<evidence type="ECO:0000259" key="8">
    <source>
        <dbReference type="Pfam" id="PF01850"/>
    </source>
</evidence>
<evidence type="ECO:0000256" key="2">
    <source>
        <dbReference type="ARBA" id="ARBA00022649"/>
    </source>
</evidence>
<evidence type="ECO:0000256" key="5">
    <source>
        <dbReference type="ARBA" id="ARBA00022801"/>
    </source>
</evidence>
<evidence type="ECO:0000313" key="10">
    <source>
        <dbReference type="Proteomes" id="UP000460272"/>
    </source>
</evidence>
<keyword evidence="6" id="KW-0460">Magnesium</keyword>
<evidence type="ECO:0000256" key="1">
    <source>
        <dbReference type="ARBA" id="ARBA00001946"/>
    </source>
</evidence>
<protein>
    <submittedName>
        <fullName evidence="9">Type II toxin-antitoxin system VapC family toxin</fullName>
    </submittedName>
</protein>
<keyword evidence="4" id="KW-0479">Metal-binding</keyword>
<dbReference type="AlphaFoldDB" id="A0A6P2BSS0"/>
<dbReference type="CDD" id="cd18732">
    <property type="entry name" value="PIN_MtVapC4-C5_like"/>
    <property type="match status" value="1"/>
</dbReference>
<evidence type="ECO:0000256" key="3">
    <source>
        <dbReference type="ARBA" id="ARBA00022722"/>
    </source>
</evidence>
<sequence>MSTRYLRGLGDTNILIFLERLAADHLPSELAISTVSLAELSAGVHSAVDAVERARRMMRVQRVEATFSPLPFDVEAARRYGIIAAEVISIGRKPRGRVADLMIASIAAANRLPLFTTNPADFHGLESVITVVPVSVPA</sequence>
<keyword evidence="10" id="KW-1185">Reference proteome</keyword>
<dbReference type="PANTHER" id="PTHR33653:SF1">
    <property type="entry name" value="RIBONUCLEASE VAPC2"/>
    <property type="match status" value="1"/>
</dbReference>
<comment type="caution">
    <text evidence="9">The sequence shown here is derived from an EMBL/GenBank/DDBJ whole genome shotgun (WGS) entry which is preliminary data.</text>
</comment>